<keyword evidence="3" id="KW-1185">Reference proteome</keyword>
<feature type="chain" id="PRO_5046777351" description="Secreted protein" evidence="1">
    <location>
        <begin position="23"/>
        <end position="144"/>
    </location>
</feature>
<accession>A0ABS1YCA1</accession>
<comment type="caution">
    <text evidence="2">The sequence shown here is derived from an EMBL/GenBank/DDBJ whole genome shotgun (WGS) entry which is preliminary data.</text>
</comment>
<reference evidence="2 3" key="1">
    <citation type="submission" date="2021-01" db="EMBL/GenBank/DDBJ databases">
        <title>Draft genome sequence of Micromonospora sp. strain STR1s_6.</title>
        <authorList>
            <person name="Karlyshev A."/>
            <person name="Jawad R."/>
        </authorList>
    </citation>
    <scope>NUCLEOTIDE SEQUENCE [LARGE SCALE GENOMIC DNA]</scope>
    <source>
        <strain evidence="2 3">STR1S-6</strain>
    </source>
</reference>
<sequence length="144" mass="15536">MRIFAGVSAAITFLAMFAPISAAHASAPNDATSAQEQGTPGLTNDGRSIVIQSCYGNAKSYDAYNDYFYWPVTGYARTTTACSDINIKPTDRGIYVAVCFRRTGTCNGYKWAAQNSWTVIATNVLDGTDYWLDFTGVSRGQVAA</sequence>
<dbReference type="RefSeq" id="WP_203147427.1">
    <property type="nucleotide sequence ID" value="NZ_JAEVHL010000016.1"/>
</dbReference>
<proteinExistence type="predicted"/>
<dbReference type="EMBL" id="JAEVHL010000016">
    <property type="protein sequence ID" value="MBM0275020.1"/>
    <property type="molecule type" value="Genomic_DNA"/>
</dbReference>
<evidence type="ECO:0000313" key="2">
    <source>
        <dbReference type="EMBL" id="MBM0275020.1"/>
    </source>
</evidence>
<evidence type="ECO:0000313" key="3">
    <source>
        <dbReference type="Proteomes" id="UP000622245"/>
    </source>
</evidence>
<keyword evidence="1" id="KW-0732">Signal</keyword>
<protein>
    <recommendedName>
        <fullName evidence="4">Secreted protein</fullName>
    </recommendedName>
</protein>
<name>A0ABS1YCA1_9ACTN</name>
<evidence type="ECO:0008006" key="4">
    <source>
        <dbReference type="Google" id="ProtNLM"/>
    </source>
</evidence>
<gene>
    <name evidence="2" type="ORF">JM949_05895</name>
</gene>
<dbReference type="Proteomes" id="UP000622245">
    <property type="component" value="Unassembled WGS sequence"/>
</dbReference>
<feature type="signal peptide" evidence="1">
    <location>
        <begin position="1"/>
        <end position="22"/>
    </location>
</feature>
<evidence type="ECO:0000256" key="1">
    <source>
        <dbReference type="SAM" id="SignalP"/>
    </source>
</evidence>
<organism evidence="2 3">
    <name type="scientific">Micromonospora tarensis</name>
    <dbReference type="NCBI Taxonomy" id="2806100"/>
    <lineage>
        <taxon>Bacteria</taxon>
        <taxon>Bacillati</taxon>
        <taxon>Actinomycetota</taxon>
        <taxon>Actinomycetes</taxon>
        <taxon>Micromonosporales</taxon>
        <taxon>Micromonosporaceae</taxon>
        <taxon>Micromonospora</taxon>
    </lineage>
</organism>